<comment type="caution">
    <text evidence="2">The sequence shown here is derived from an EMBL/GenBank/DDBJ whole genome shotgun (WGS) entry which is preliminary data.</text>
</comment>
<sequence length="202" mass="23150">MRCISVEQLPTVGIEGQPHFCNAAAVLGGRAPRRTSPGRNAALRVVRRQHEERQGTARRAGMMIMSKLDDARRDERVQTRTSDNARGGDSCDFPTKMNGDYYWSLTLLRTEFAPDHSRHRRVEEASFPSRGQLRFLRQKSKPDPVEARSQLRHSCRMHLSMRERWDTDVSPCVVVLKVPTPYLHRTDDEAGRSGEREIHPHP</sequence>
<accession>A0A9P3FWU3</accession>
<dbReference type="Proteomes" id="UP000703269">
    <property type="component" value="Unassembled WGS sequence"/>
</dbReference>
<reference evidence="2 3" key="1">
    <citation type="submission" date="2021-08" db="EMBL/GenBank/DDBJ databases">
        <title>Draft Genome Sequence of Phanerochaete sordida strain YK-624.</title>
        <authorList>
            <person name="Mori T."/>
            <person name="Dohra H."/>
            <person name="Suzuki T."/>
            <person name="Kawagishi H."/>
            <person name="Hirai H."/>
        </authorList>
    </citation>
    <scope>NUCLEOTIDE SEQUENCE [LARGE SCALE GENOMIC DNA]</scope>
    <source>
        <strain evidence="2 3">YK-624</strain>
    </source>
</reference>
<protein>
    <submittedName>
        <fullName evidence="2">Uncharacterized protein</fullName>
    </submittedName>
</protein>
<proteinExistence type="predicted"/>
<evidence type="ECO:0000256" key="1">
    <source>
        <dbReference type="SAM" id="MobiDB-lite"/>
    </source>
</evidence>
<dbReference type="EMBL" id="BPQB01000001">
    <property type="protein sequence ID" value="GJE84558.1"/>
    <property type="molecule type" value="Genomic_DNA"/>
</dbReference>
<name>A0A9P3FWU3_9APHY</name>
<organism evidence="2 3">
    <name type="scientific">Phanerochaete sordida</name>
    <dbReference type="NCBI Taxonomy" id="48140"/>
    <lineage>
        <taxon>Eukaryota</taxon>
        <taxon>Fungi</taxon>
        <taxon>Dikarya</taxon>
        <taxon>Basidiomycota</taxon>
        <taxon>Agaricomycotina</taxon>
        <taxon>Agaricomycetes</taxon>
        <taxon>Polyporales</taxon>
        <taxon>Phanerochaetaceae</taxon>
        <taxon>Phanerochaete</taxon>
    </lineage>
</organism>
<evidence type="ECO:0000313" key="2">
    <source>
        <dbReference type="EMBL" id="GJE84558.1"/>
    </source>
</evidence>
<dbReference type="AlphaFoldDB" id="A0A9P3FWU3"/>
<keyword evidence="3" id="KW-1185">Reference proteome</keyword>
<evidence type="ECO:0000313" key="3">
    <source>
        <dbReference type="Proteomes" id="UP000703269"/>
    </source>
</evidence>
<feature type="region of interest" description="Disordered" evidence="1">
    <location>
        <begin position="71"/>
        <end position="91"/>
    </location>
</feature>
<gene>
    <name evidence="2" type="ORF">PsYK624_006340</name>
</gene>